<protein>
    <recommendedName>
        <fullName evidence="4">Methyltransferase domain-containing protein</fullName>
    </recommendedName>
</protein>
<evidence type="ECO:0000313" key="3">
    <source>
        <dbReference type="Proteomes" id="UP000194127"/>
    </source>
</evidence>
<evidence type="ECO:0008006" key="4">
    <source>
        <dbReference type="Google" id="ProtNLM"/>
    </source>
</evidence>
<sequence length="288" mass="33105">MSRGNRESASGNLKGSMRDNYSEHGVEEYYRKVGATYRNPHFPGVRSCLFLWFNSWWTSERENAPPYDLVLFDMACDSGEVTLSFMEWWKLGRTTYDELLAHSTPNPVEWTAQVVTPRKETVKPCRPPPINSEHPRPIILAADPYTAEAYQSRTKLACATLSFRDIAEGRMPGKITEDVTTDLSSDPNTQPDDALPPEDKNKCIDMVICSFALHLIETPSELFALLWELSTRCRWLIILAPHKRPEIKDGWGWCKWDVESWSECAMSETRGELLQERVHCRVYRSLNV</sequence>
<dbReference type="Proteomes" id="UP000194127">
    <property type="component" value="Unassembled WGS sequence"/>
</dbReference>
<feature type="compositionally biased region" description="Polar residues" evidence="1">
    <location>
        <begin position="181"/>
        <end position="191"/>
    </location>
</feature>
<keyword evidence="3" id="KW-1185">Reference proteome</keyword>
<feature type="region of interest" description="Disordered" evidence="1">
    <location>
        <begin position="177"/>
        <end position="198"/>
    </location>
</feature>
<dbReference type="RefSeq" id="XP_024336576.1">
    <property type="nucleotide sequence ID" value="XM_024477801.1"/>
</dbReference>
<organism evidence="2 3">
    <name type="scientific">Postia placenta MAD-698-R-SB12</name>
    <dbReference type="NCBI Taxonomy" id="670580"/>
    <lineage>
        <taxon>Eukaryota</taxon>
        <taxon>Fungi</taxon>
        <taxon>Dikarya</taxon>
        <taxon>Basidiomycota</taxon>
        <taxon>Agaricomycotina</taxon>
        <taxon>Agaricomycetes</taxon>
        <taxon>Polyporales</taxon>
        <taxon>Adustoporiaceae</taxon>
        <taxon>Rhodonia</taxon>
    </lineage>
</organism>
<accession>A0A1X6MU88</accession>
<proteinExistence type="predicted"/>
<evidence type="ECO:0000256" key="1">
    <source>
        <dbReference type="SAM" id="MobiDB-lite"/>
    </source>
</evidence>
<name>A0A1X6MU88_9APHY</name>
<dbReference type="GeneID" id="36322751"/>
<dbReference type="OrthoDB" id="66144at2759"/>
<evidence type="ECO:0000313" key="2">
    <source>
        <dbReference type="EMBL" id="OSX59782.1"/>
    </source>
</evidence>
<dbReference type="EMBL" id="KZ110601">
    <property type="protein sequence ID" value="OSX59782.1"/>
    <property type="molecule type" value="Genomic_DNA"/>
</dbReference>
<reference evidence="2 3" key="1">
    <citation type="submission" date="2017-04" db="EMBL/GenBank/DDBJ databases">
        <title>Genome Sequence of the Model Brown-Rot Fungus Postia placenta SB12.</title>
        <authorList>
            <consortium name="DOE Joint Genome Institute"/>
            <person name="Gaskell J."/>
            <person name="Kersten P."/>
            <person name="Larrondo L.F."/>
            <person name="Canessa P."/>
            <person name="Martinez D."/>
            <person name="Hibbett D."/>
            <person name="Schmoll M."/>
            <person name="Kubicek C.P."/>
            <person name="Martinez A.T."/>
            <person name="Yadav J."/>
            <person name="Master E."/>
            <person name="Magnuson J.K."/>
            <person name="James T."/>
            <person name="Yaver D."/>
            <person name="Berka R."/>
            <person name="Labutti K."/>
            <person name="Lipzen A."/>
            <person name="Aerts A."/>
            <person name="Barry K."/>
            <person name="Henrissat B."/>
            <person name="Blanchette R."/>
            <person name="Grigoriev I."/>
            <person name="Cullen D."/>
        </authorList>
    </citation>
    <scope>NUCLEOTIDE SEQUENCE [LARGE SCALE GENOMIC DNA]</scope>
    <source>
        <strain evidence="2 3">MAD-698-R-SB12</strain>
    </source>
</reference>
<gene>
    <name evidence="2" type="ORF">POSPLADRAFT_1040778</name>
</gene>
<dbReference type="AlphaFoldDB" id="A0A1X6MU88"/>